<feature type="region of interest" description="Disordered" evidence="1">
    <location>
        <begin position="97"/>
        <end position="124"/>
    </location>
</feature>
<feature type="compositionally biased region" description="Low complexity" evidence="1">
    <location>
        <begin position="71"/>
        <end position="81"/>
    </location>
</feature>
<feature type="compositionally biased region" description="Basic and acidic residues" evidence="1">
    <location>
        <begin position="57"/>
        <end position="66"/>
    </location>
</feature>
<gene>
    <name evidence="2" type="ORF">TKK_000923</name>
</gene>
<comment type="caution">
    <text evidence="2">The sequence shown here is derived from an EMBL/GenBank/DDBJ whole genome shotgun (WGS) entry which is preliminary data.</text>
</comment>
<evidence type="ECO:0000313" key="3">
    <source>
        <dbReference type="Proteomes" id="UP001627154"/>
    </source>
</evidence>
<proteinExistence type="predicted"/>
<dbReference type="EMBL" id="JBJJXI010000018">
    <property type="protein sequence ID" value="KAL3406787.1"/>
    <property type="molecule type" value="Genomic_DNA"/>
</dbReference>
<feature type="region of interest" description="Disordered" evidence="1">
    <location>
        <begin position="52"/>
        <end position="84"/>
    </location>
</feature>
<name>A0ABD2XNB3_9HYME</name>
<dbReference type="Proteomes" id="UP001627154">
    <property type="component" value="Unassembled WGS sequence"/>
</dbReference>
<reference evidence="2 3" key="1">
    <citation type="journal article" date="2024" name="bioRxiv">
        <title>A reference genome for Trichogramma kaykai: A tiny desert-dwelling parasitoid wasp with competing sex-ratio distorters.</title>
        <authorList>
            <person name="Culotta J."/>
            <person name="Lindsey A.R."/>
        </authorList>
    </citation>
    <scope>NUCLEOTIDE SEQUENCE [LARGE SCALE GENOMIC DNA]</scope>
    <source>
        <strain evidence="2 3">KSX58</strain>
    </source>
</reference>
<dbReference type="AlphaFoldDB" id="A0ABD2XNB3"/>
<evidence type="ECO:0000256" key="1">
    <source>
        <dbReference type="SAM" id="MobiDB-lite"/>
    </source>
</evidence>
<accession>A0ABD2XNB3</accession>
<keyword evidence="3" id="KW-1185">Reference proteome</keyword>
<protein>
    <submittedName>
        <fullName evidence="2">Uncharacterized protein</fullName>
    </submittedName>
</protein>
<sequence length="177" mass="20215">MDDVGGGGSSSEFRRKILDLHRKLSQDVHNEGEHKIKHFEMVVKKVEESLDGGGKAKRLDFEDAKGCGDPQQQQQQQQQSSFRRKFRLRRSLLGFLGAGRASQDSNHRARRRRNDRNDDVNEVDDGGVEALLKLCQAERDQSASPLPNRSNTIEISCDSPRTAERRFWQLRGRKKDS</sequence>
<organism evidence="2 3">
    <name type="scientific">Trichogramma kaykai</name>
    <dbReference type="NCBI Taxonomy" id="54128"/>
    <lineage>
        <taxon>Eukaryota</taxon>
        <taxon>Metazoa</taxon>
        <taxon>Ecdysozoa</taxon>
        <taxon>Arthropoda</taxon>
        <taxon>Hexapoda</taxon>
        <taxon>Insecta</taxon>
        <taxon>Pterygota</taxon>
        <taxon>Neoptera</taxon>
        <taxon>Endopterygota</taxon>
        <taxon>Hymenoptera</taxon>
        <taxon>Apocrita</taxon>
        <taxon>Proctotrupomorpha</taxon>
        <taxon>Chalcidoidea</taxon>
        <taxon>Trichogrammatidae</taxon>
        <taxon>Trichogramma</taxon>
    </lineage>
</organism>
<evidence type="ECO:0000313" key="2">
    <source>
        <dbReference type="EMBL" id="KAL3406787.1"/>
    </source>
</evidence>